<keyword evidence="3" id="KW-1185">Reference proteome</keyword>
<accession>A0ABP1CSJ1</accession>
<dbReference type="InterPro" id="IPR036047">
    <property type="entry name" value="F-box-like_dom_sf"/>
</dbReference>
<dbReference type="EMBL" id="OZ037953">
    <property type="protein sequence ID" value="CAL1698651.1"/>
    <property type="molecule type" value="Genomic_DNA"/>
</dbReference>
<name>A0ABP1CSJ1_9APHY</name>
<dbReference type="Proteomes" id="UP001497453">
    <property type="component" value="Chromosome 10"/>
</dbReference>
<dbReference type="SUPFAM" id="SSF81383">
    <property type="entry name" value="F-box domain"/>
    <property type="match status" value="1"/>
</dbReference>
<protein>
    <recommendedName>
        <fullName evidence="1">F-box domain-containing protein</fullName>
    </recommendedName>
</protein>
<dbReference type="PROSITE" id="PS50181">
    <property type="entry name" value="FBOX"/>
    <property type="match status" value="1"/>
</dbReference>
<proteinExistence type="predicted"/>
<dbReference type="SMART" id="SM00256">
    <property type="entry name" value="FBOX"/>
    <property type="match status" value="1"/>
</dbReference>
<dbReference type="CDD" id="cd09917">
    <property type="entry name" value="F-box_SF"/>
    <property type="match status" value="1"/>
</dbReference>
<reference evidence="3" key="1">
    <citation type="submission" date="2024-04" db="EMBL/GenBank/DDBJ databases">
        <authorList>
            <person name="Shaw F."/>
            <person name="Minotto A."/>
        </authorList>
    </citation>
    <scope>NUCLEOTIDE SEQUENCE [LARGE SCALE GENOMIC DNA]</scope>
</reference>
<evidence type="ECO:0000313" key="3">
    <source>
        <dbReference type="Proteomes" id="UP001497453"/>
    </source>
</evidence>
<dbReference type="Gene3D" id="1.20.1280.50">
    <property type="match status" value="1"/>
</dbReference>
<evidence type="ECO:0000259" key="1">
    <source>
        <dbReference type="PROSITE" id="PS50181"/>
    </source>
</evidence>
<gene>
    <name evidence="2" type="ORF">GFSPODELE1_LOCUS2247</name>
</gene>
<sequence>MAMFSHETLIGAVFVLAFGLQLKHFILSSPRRRPDLLKTVLPNEILLNIFELLPLQSLIVVRGVSRLWRDLVEVAHIDPTRRSLLDLYLDVIQSPAFQLSRHEVIQQLNECDHPPGAYFVARVEASSRWRLPDEIRMWFREWPTRAIFLWMWPAFPAIPSPSGVFAGTQNLVCRRKRVWMHLDFEMSDGSNPNLGAVYLLGHDFNSDMIVYAHGGERTQTSNNMLLLSWDDRLFPLPGGFIDFLRGQLKQLDEGVSERGLLKERITSVYDRFMYEAS</sequence>
<dbReference type="InterPro" id="IPR001810">
    <property type="entry name" value="F-box_dom"/>
</dbReference>
<dbReference type="Pfam" id="PF12937">
    <property type="entry name" value="F-box-like"/>
    <property type="match status" value="1"/>
</dbReference>
<evidence type="ECO:0000313" key="2">
    <source>
        <dbReference type="EMBL" id="CAL1698651.1"/>
    </source>
</evidence>
<feature type="domain" description="F-box" evidence="1">
    <location>
        <begin position="35"/>
        <end position="84"/>
    </location>
</feature>
<organism evidence="2 3">
    <name type="scientific">Somion occarium</name>
    <dbReference type="NCBI Taxonomy" id="3059160"/>
    <lineage>
        <taxon>Eukaryota</taxon>
        <taxon>Fungi</taxon>
        <taxon>Dikarya</taxon>
        <taxon>Basidiomycota</taxon>
        <taxon>Agaricomycotina</taxon>
        <taxon>Agaricomycetes</taxon>
        <taxon>Polyporales</taxon>
        <taxon>Cerrenaceae</taxon>
        <taxon>Somion</taxon>
    </lineage>
</organism>